<evidence type="ECO:0000313" key="2">
    <source>
        <dbReference type="Proteomes" id="UP000823844"/>
    </source>
</evidence>
<organism evidence="1 2">
    <name type="scientific">Candidatus Lactobacillus pullistercoris</name>
    <dbReference type="NCBI Taxonomy" id="2838636"/>
    <lineage>
        <taxon>Bacteria</taxon>
        <taxon>Bacillati</taxon>
        <taxon>Bacillota</taxon>
        <taxon>Bacilli</taxon>
        <taxon>Lactobacillales</taxon>
        <taxon>Lactobacillaceae</taxon>
        <taxon>Lactobacillus</taxon>
    </lineage>
</organism>
<proteinExistence type="predicted"/>
<comment type="caution">
    <text evidence="1">The sequence shown here is derived from an EMBL/GenBank/DDBJ whole genome shotgun (WGS) entry which is preliminary data.</text>
</comment>
<protein>
    <submittedName>
        <fullName evidence="1">Uncharacterized protein</fullName>
    </submittedName>
</protein>
<dbReference type="AlphaFoldDB" id="A0A9E2NU62"/>
<accession>A0A9E2NU62</accession>
<gene>
    <name evidence="1" type="ORF">H9806_07580</name>
</gene>
<reference evidence="1" key="1">
    <citation type="journal article" date="2021" name="PeerJ">
        <title>Extensive microbial diversity within the chicken gut microbiome revealed by metagenomics and culture.</title>
        <authorList>
            <person name="Gilroy R."/>
            <person name="Ravi A."/>
            <person name="Getino M."/>
            <person name="Pursley I."/>
            <person name="Horton D.L."/>
            <person name="Alikhan N.F."/>
            <person name="Baker D."/>
            <person name="Gharbi K."/>
            <person name="Hall N."/>
            <person name="Watson M."/>
            <person name="Adriaenssens E.M."/>
            <person name="Foster-Nyarko E."/>
            <person name="Jarju S."/>
            <person name="Secka A."/>
            <person name="Antonio M."/>
            <person name="Oren A."/>
            <person name="Chaudhuri R.R."/>
            <person name="La Ragione R."/>
            <person name="Hildebrand F."/>
            <person name="Pallen M.J."/>
        </authorList>
    </citation>
    <scope>NUCLEOTIDE SEQUENCE</scope>
    <source>
        <strain evidence="1">F6-686</strain>
    </source>
</reference>
<evidence type="ECO:0000313" key="1">
    <source>
        <dbReference type="EMBL" id="MBU3828962.1"/>
    </source>
</evidence>
<sequence length="94" mass="11091">MTFNNFLELIKNLNQDTNFYLLINDQKKPLSKITVAHDEFLAHPGHRSMSKKQIIKLFGQMDNRSLTLWIYFQNKRIPVYGLQISNKESFATLM</sequence>
<name>A0A9E2NU62_9LACO</name>
<dbReference type="Proteomes" id="UP000823844">
    <property type="component" value="Unassembled WGS sequence"/>
</dbReference>
<reference evidence="1" key="2">
    <citation type="submission" date="2021-04" db="EMBL/GenBank/DDBJ databases">
        <authorList>
            <person name="Gilroy R."/>
        </authorList>
    </citation>
    <scope>NUCLEOTIDE SEQUENCE</scope>
    <source>
        <strain evidence="1">F6-686</strain>
    </source>
</reference>
<dbReference type="EMBL" id="JAHLFT010000096">
    <property type="protein sequence ID" value="MBU3828962.1"/>
    <property type="molecule type" value="Genomic_DNA"/>
</dbReference>